<evidence type="ECO:0000256" key="3">
    <source>
        <dbReference type="ARBA" id="ARBA00023136"/>
    </source>
</evidence>
<dbReference type="Gene3D" id="6.10.340.10">
    <property type="match status" value="1"/>
</dbReference>
<dbReference type="GO" id="GO:0005886">
    <property type="term" value="C:plasma membrane"/>
    <property type="evidence" value="ECO:0007669"/>
    <property type="project" value="UniProtKB-SubCell"/>
</dbReference>
<feature type="transmembrane region" description="Helical" evidence="7">
    <location>
        <begin position="193"/>
        <end position="214"/>
    </location>
</feature>
<evidence type="ECO:0000256" key="4">
    <source>
        <dbReference type="ARBA" id="ARBA00023224"/>
    </source>
</evidence>
<feature type="transmembrane region" description="Helical" evidence="7">
    <location>
        <begin position="7"/>
        <end position="29"/>
    </location>
</feature>
<comment type="subcellular location">
    <subcellularLocation>
        <location evidence="1">Cell membrane</location>
    </subcellularLocation>
</comment>
<evidence type="ECO:0000256" key="1">
    <source>
        <dbReference type="ARBA" id="ARBA00004236"/>
    </source>
</evidence>
<evidence type="ECO:0000313" key="10">
    <source>
        <dbReference type="EMBL" id="RAP74395.1"/>
    </source>
</evidence>
<organism evidence="10 11">
    <name type="scientific">Paenibacillus montanisoli</name>
    <dbReference type="NCBI Taxonomy" id="2081970"/>
    <lineage>
        <taxon>Bacteria</taxon>
        <taxon>Bacillati</taxon>
        <taxon>Bacillota</taxon>
        <taxon>Bacilli</taxon>
        <taxon>Bacillales</taxon>
        <taxon>Paenibacillaceae</taxon>
        <taxon>Paenibacillus</taxon>
    </lineage>
</organism>
<proteinExistence type="inferred from homology"/>
<dbReference type="PANTHER" id="PTHR32089:SF112">
    <property type="entry name" value="LYSOZYME-LIKE PROTEIN-RELATED"/>
    <property type="match status" value="1"/>
</dbReference>
<dbReference type="Gene3D" id="1.10.287.950">
    <property type="entry name" value="Methyl-accepting chemotaxis protein"/>
    <property type="match status" value="1"/>
</dbReference>
<reference evidence="10 11" key="1">
    <citation type="submission" date="2018-06" db="EMBL/GenBank/DDBJ databases">
        <title>Paenibacillus montanisoli sp. nov., isolated from mountain area soil.</title>
        <authorList>
            <person name="Wu M."/>
        </authorList>
    </citation>
    <scope>NUCLEOTIDE SEQUENCE [LARGE SCALE GENOMIC DNA]</scope>
    <source>
        <strain evidence="10 11">RA17</strain>
    </source>
</reference>
<dbReference type="CDD" id="cd06225">
    <property type="entry name" value="HAMP"/>
    <property type="match status" value="1"/>
</dbReference>
<keyword evidence="11" id="KW-1185">Reference proteome</keyword>
<dbReference type="PROSITE" id="PS50885">
    <property type="entry name" value="HAMP"/>
    <property type="match status" value="1"/>
</dbReference>
<dbReference type="PRINTS" id="PR00260">
    <property type="entry name" value="CHEMTRNSDUCR"/>
</dbReference>
<dbReference type="AlphaFoldDB" id="A0A328U0L1"/>
<dbReference type="OrthoDB" id="2513043at2"/>
<dbReference type="GO" id="GO:0006935">
    <property type="term" value="P:chemotaxis"/>
    <property type="evidence" value="ECO:0007669"/>
    <property type="project" value="InterPro"/>
</dbReference>
<protein>
    <submittedName>
        <fullName evidence="10">Methyl-accepting chemotaxis protein</fullName>
    </submittedName>
</protein>
<gene>
    <name evidence="10" type="ORF">DL346_20145</name>
</gene>
<dbReference type="CDD" id="cd11386">
    <property type="entry name" value="MCP_signal"/>
    <property type="match status" value="1"/>
</dbReference>
<dbReference type="GO" id="GO:0007165">
    <property type="term" value="P:signal transduction"/>
    <property type="evidence" value="ECO:0007669"/>
    <property type="project" value="UniProtKB-KW"/>
</dbReference>
<dbReference type="Proteomes" id="UP000249260">
    <property type="component" value="Unassembled WGS sequence"/>
</dbReference>
<keyword evidence="7" id="KW-0812">Transmembrane</keyword>
<keyword evidence="7" id="KW-1133">Transmembrane helix</keyword>
<evidence type="ECO:0000313" key="11">
    <source>
        <dbReference type="Proteomes" id="UP000249260"/>
    </source>
</evidence>
<dbReference type="EMBL" id="QLUW01000004">
    <property type="protein sequence ID" value="RAP74395.1"/>
    <property type="molecule type" value="Genomic_DNA"/>
</dbReference>
<dbReference type="FunFam" id="1.10.287.950:FF:000001">
    <property type="entry name" value="Methyl-accepting chemotaxis sensory transducer"/>
    <property type="match status" value="1"/>
</dbReference>
<dbReference type="Pfam" id="PF00672">
    <property type="entry name" value="HAMP"/>
    <property type="match status" value="1"/>
</dbReference>
<feature type="domain" description="Methyl-accepting transducer" evidence="8">
    <location>
        <begin position="287"/>
        <end position="523"/>
    </location>
</feature>
<dbReference type="SUPFAM" id="SSF58104">
    <property type="entry name" value="Methyl-accepting chemotaxis protein (MCP) signaling domain"/>
    <property type="match status" value="1"/>
</dbReference>
<dbReference type="InterPro" id="IPR004090">
    <property type="entry name" value="Chemotax_Me-accpt_rcpt"/>
</dbReference>
<dbReference type="InterPro" id="IPR003660">
    <property type="entry name" value="HAMP_dom"/>
</dbReference>
<dbReference type="PANTHER" id="PTHR32089">
    <property type="entry name" value="METHYL-ACCEPTING CHEMOTAXIS PROTEIN MCPB"/>
    <property type="match status" value="1"/>
</dbReference>
<dbReference type="GO" id="GO:0004888">
    <property type="term" value="F:transmembrane signaling receptor activity"/>
    <property type="evidence" value="ECO:0007669"/>
    <property type="project" value="InterPro"/>
</dbReference>
<dbReference type="PROSITE" id="PS50111">
    <property type="entry name" value="CHEMOTAXIS_TRANSDUC_2"/>
    <property type="match status" value="1"/>
</dbReference>
<dbReference type="SMART" id="SM00304">
    <property type="entry name" value="HAMP"/>
    <property type="match status" value="1"/>
</dbReference>
<dbReference type="SMART" id="SM00283">
    <property type="entry name" value="MA"/>
    <property type="match status" value="1"/>
</dbReference>
<comment type="similarity">
    <text evidence="5">Belongs to the methyl-accepting chemotaxis (MCP) protein family.</text>
</comment>
<keyword evidence="4 6" id="KW-0807">Transducer</keyword>
<evidence type="ECO:0000259" key="9">
    <source>
        <dbReference type="PROSITE" id="PS50885"/>
    </source>
</evidence>
<dbReference type="RefSeq" id="WP_112884184.1">
    <property type="nucleotide sequence ID" value="NZ_QLUW01000004.1"/>
</dbReference>
<keyword evidence="2" id="KW-1003">Cell membrane</keyword>
<evidence type="ECO:0000259" key="8">
    <source>
        <dbReference type="PROSITE" id="PS50111"/>
    </source>
</evidence>
<evidence type="ECO:0000256" key="5">
    <source>
        <dbReference type="ARBA" id="ARBA00029447"/>
    </source>
</evidence>
<evidence type="ECO:0000256" key="6">
    <source>
        <dbReference type="PROSITE-ProRule" id="PRU00284"/>
    </source>
</evidence>
<evidence type="ECO:0000256" key="7">
    <source>
        <dbReference type="SAM" id="Phobius"/>
    </source>
</evidence>
<keyword evidence="3 7" id="KW-0472">Membrane</keyword>
<evidence type="ECO:0000256" key="2">
    <source>
        <dbReference type="ARBA" id="ARBA00022475"/>
    </source>
</evidence>
<sequence length="573" mass="61121">MRGSIRFKLVLINSIILLLFGASTMFMVYSKIKASNEQSMQQELHSLSYLLGRLVSVSDVSYILTNPSSSNPTALAMTGEMNDLIKESNSGIANLYLVSTKDGKLYIPTMSTSMITDTMTYGSEYTGGSEIFTKAVQAAFETKSIQTTDVYTSSTGEWKSSFYPVLDNDKVVALYAIDFDVSKTNEKAWQETVSVVGIILIFLIASAVIMFIVLTRMVKPILTLANASRRIAEGDLSAQQVDVRTKDEIGTLAANFNAMTANLRTLIHHVKLNAEQVAASAEELTASAEQTSRATDHITKSVQEMAVSSDKQVASVDQGAKAIHDMSSGVQQIAASASHVTHIAAQANQSAGQGNVIVRQAVERMNGLNGTVSGLTQSVQELGDRSSQIGQFVEVITSISSQTNLLALNAAIEAARAGEHGRGFGVVAGEIRKLSEQTTESAAQIAEVVAIIQEEMTTTLRTMNRVNAEVVDGIEVVTMAGQSFEGIQGAIAQVASQIKEVSTASQDMSEGASQIVQTIDAVAGAAESAAAETQNVSAASEEQLASMQEITASATYLAKMAEELQELVMKYKV</sequence>
<comment type="caution">
    <text evidence="10">The sequence shown here is derived from an EMBL/GenBank/DDBJ whole genome shotgun (WGS) entry which is preliminary data.</text>
</comment>
<dbReference type="InterPro" id="IPR004089">
    <property type="entry name" value="MCPsignal_dom"/>
</dbReference>
<accession>A0A328U0L1</accession>
<dbReference type="Pfam" id="PF00015">
    <property type="entry name" value="MCPsignal"/>
    <property type="match status" value="1"/>
</dbReference>
<feature type="domain" description="HAMP" evidence="9">
    <location>
        <begin position="215"/>
        <end position="268"/>
    </location>
</feature>
<name>A0A328U0L1_9BACL</name>